<evidence type="ECO:0000256" key="3">
    <source>
        <dbReference type="ARBA" id="ARBA00022801"/>
    </source>
</evidence>
<protein>
    <submittedName>
        <fullName evidence="5">Agmatinase</fullName>
        <ecNumber evidence="5">3.5.3.11</ecNumber>
    </submittedName>
</protein>
<comment type="similarity">
    <text evidence="1">Belongs to the arginase family. Agmatinase subfamily.</text>
</comment>
<keyword evidence="2" id="KW-0479">Metal-binding</keyword>
<dbReference type="CDD" id="cd11593">
    <property type="entry name" value="Agmatinase-like_2"/>
    <property type="match status" value="1"/>
</dbReference>
<evidence type="ECO:0000313" key="5">
    <source>
        <dbReference type="EMBL" id="MCW6037085.1"/>
    </source>
</evidence>
<dbReference type="Pfam" id="PF00491">
    <property type="entry name" value="Arginase"/>
    <property type="match status" value="1"/>
</dbReference>
<dbReference type="NCBIfam" id="TIGR01230">
    <property type="entry name" value="agmatinase"/>
    <property type="match status" value="1"/>
</dbReference>
<evidence type="ECO:0000256" key="2">
    <source>
        <dbReference type="ARBA" id="ARBA00022723"/>
    </source>
</evidence>
<keyword evidence="3 4" id="KW-0378">Hydrolase</keyword>
<evidence type="ECO:0000313" key="6">
    <source>
        <dbReference type="Proteomes" id="UP001526426"/>
    </source>
</evidence>
<dbReference type="InterPro" id="IPR020855">
    <property type="entry name" value="Ureohydrolase_Mn_BS"/>
</dbReference>
<dbReference type="PANTHER" id="PTHR11358">
    <property type="entry name" value="ARGINASE/AGMATINASE"/>
    <property type="match status" value="1"/>
</dbReference>
<proteinExistence type="inferred from homology"/>
<dbReference type="RefSeq" id="WP_265264930.1">
    <property type="nucleotide sequence ID" value="NZ_JAIHOM010000056.1"/>
</dbReference>
<dbReference type="Proteomes" id="UP001526426">
    <property type="component" value="Unassembled WGS sequence"/>
</dbReference>
<dbReference type="InterPro" id="IPR023696">
    <property type="entry name" value="Ureohydrolase_dom_sf"/>
</dbReference>
<accession>A0ABT3L6E9</accession>
<dbReference type="InterPro" id="IPR005925">
    <property type="entry name" value="Agmatinase-rel"/>
</dbReference>
<gene>
    <name evidence="5" type="primary">speB</name>
    <name evidence="5" type="ORF">K4A83_12520</name>
</gene>
<dbReference type="PANTHER" id="PTHR11358:SF26">
    <property type="entry name" value="GUANIDINO ACID HYDROLASE, MITOCHONDRIAL"/>
    <property type="match status" value="1"/>
</dbReference>
<dbReference type="EC" id="3.5.3.11" evidence="5"/>
<evidence type="ECO:0000256" key="4">
    <source>
        <dbReference type="RuleBase" id="RU003684"/>
    </source>
</evidence>
<dbReference type="PROSITE" id="PS51409">
    <property type="entry name" value="ARGINASE_2"/>
    <property type="match status" value="1"/>
</dbReference>
<evidence type="ECO:0000256" key="1">
    <source>
        <dbReference type="ARBA" id="ARBA00009227"/>
    </source>
</evidence>
<reference evidence="5 6" key="1">
    <citation type="submission" date="2021-08" db="EMBL/GenBank/DDBJ databases">
        <title>Draft genome sequence of Spirulina subsalsa with high tolerance to salinity and hype-accumulation of phycocyanin.</title>
        <authorList>
            <person name="Pei H."/>
            <person name="Jiang L."/>
        </authorList>
    </citation>
    <scope>NUCLEOTIDE SEQUENCE [LARGE SCALE GENOMIC DNA]</scope>
    <source>
        <strain evidence="5 6">FACHB-351</strain>
    </source>
</reference>
<dbReference type="SUPFAM" id="SSF52768">
    <property type="entry name" value="Arginase/deacetylase"/>
    <property type="match status" value="1"/>
</dbReference>
<dbReference type="InterPro" id="IPR006035">
    <property type="entry name" value="Ureohydrolase"/>
</dbReference>
<dbReference type="EMBL" id="JAIHOM010000056">
    <property type="protein sequence ID" value="MCW6037085.1"/>
    <property type="molecule type" value="Genomic_DNA"/>
</dbReference>
<organism evidence="5 6">
    <name type="scientific">Spirulina subsalsa FACHB-351</name>
    <dbReference type="NCBI Taxonomy" id="234711"/>
    <lineage>
        <taxon>Bacteria</taxon>
        <taxon>Bacillati</taxon>
        <taxon>Cyanobacteriota</taxon>
        <taxon>Cyanophyceae</taxon>
        <taxon>Spirulinales</taxon>
        <taxon>Spirulinaceae</taxon>
        <taxon>Spirulina</taxon>
    </lineage>
</organism>
<dbReference type="PIRSF" id="PIRSF036979">
    <property type="entry name" value="Arginase"/>
    <property type="match status" value="1"/>
</dbReference>
<dbReference type="Gene3D" id="3.40.800.10">
    <property type="entry name" value="Ureohydrolase domain"/>
    <property type="match status" value="1"/>
</dbReference>
<name>A0ABT3L6E9_9CYAN</name>
<dbReference type="PROSITE" id="PS01053">
    <property type="entry name" value="ARGINASE_1"/>
    <property type="match status" value="1"/>
</dbReference>
<keyword evidence="6" id="KW-1185">Reference proteome</keyword>
<comment type="caution">
    <text evidence="5">The sequence shown here is derived from an EMBL/GenBank/DDBJ whole genome shotgun (WGS) entry which is preliminary data.</text>
</comment>
<dbReference type="GO" id="GO:0008783">
    <property type="term" value="F:agmatinase activity"/>
    <property type="evidence" value="ECO:0007669"/>
    <property type="project" value="UniProtKB-EC"/>
</dbReference>
<sequence>MQISEYSIPFIGEESQAPYKQAKVVLLPVPYELTTTYRKGCETGPEAILAATDQLEFYDVELGKEVVFETGVFVHDAIADTRQPHHQLTPDLMVEEVKAKISHLFADGKFVITLGGEHGITAGVVAGYQQVLSEPFTVVQIDAHGDMRHSYHGSIYNHACVMRRVLEMGLPTLPVAIRSICQEEADLIAEKDIPVIWAHEIVQSPGDWIEKAIAQIQTPRVFITIDLDGMDPACMPGVGTPQPGGLDWYQLTAFLRQVFLTHEVIGCDVMELAPLTESVVSEFTAAKLVHKLIGYYSDSK</sequence>